<dbReference type="STRING" id="1121400.SAMN02746065_102190"/>
<evidence type="ECO:0000313" key="2">
    <source>
        <dbReference type="Proteomes" id="UP000192418"/>
    </source>
</evidence>
<dbReference type="Gene3D" id="3.40.50.450">
    <property type="match status" value="1"/>
</dbReference>
<name>A0A1W1ZCE1_9BACT</name>
<dbReference type="SUPFAM" id="SSF102405">
    <property type="entry name" value="MCP/YpsA-like"/>
    <property type="match status" value="1"/>
</dbReference>
<keyword evidence="2" id="KW-1185">Reference proteome</keyword>
<organism evidence="1 2">
    <name type="scientific">Desulfocicer vacuolatum DSM 3385</name>
    <dbReference type="NCBI Taxonomy" id="1121400"/>
    <lineage>
        <taxon>Bacteria</taxon>
        <taxon>Pseudomonadati</taxon>
        <taxon>Thermodesulfobacteriota</taxon>
        <taxon>Desulfobacteria</taxon>
        <taxon>Desulfobacterales</taxon>
        <taxon>Desulfobacteraceae</taxon>
        <taxon>Desulfocicer</taxon>
    </lineage>
</organism>
<proteinExistence type="predicted"/>
<sequence>MIQKIISGGQTGADRAALDTAIKFNIDHGGWVPAGRKAEDGVIPSQYLLDEMDTEDYPRRTEQNIRDSQGTVIISRGHLKGGSLLTWDLAHTLGKPCCHVDLNDMDEFEAAVMLQNFVNTRYIQVLNVAGPRASQDAGIYWAVKGILETLFFMEMMAKTPEALSGRDTLLMERRAQALCTTVQEAAQFIGKDLNLRTRCMIANLNRRDIGTVYFALADTIKVKMGLDHGNETLLAHCADMAGVKRITPEDAAMVILKFLKASLEKNHVLRVLR</sequence>
<accession>A0A1W1ZCE1</accession>
<gene>
    <name evidence="1" type="ORF">SAMN02746065_102190</name>
</gene>
<dbReference type="RefSeq" id="WP_084066854.1">
    <property type="nucleotide sequence ID" value="NZ_FWXY01000002.1"/>
</dbReference>
<dbReference type="Pfam" id="PF12694">
    <property type="entry name" value="cpYpsA"/>
    <property type="match status" value="1"/>
</dbReference>
<dbReference type="AlphaFoldDB" id="A0A1W1ZCE1"/>
<protein>
    <submittedName>
        <fullName evidence="1">Putative molybdenum carrier</fullName>
    </submittedName>
</protein>
<dbReference type="Proteomes" id="UP000192418">
    <property type="component" value="Unassembled WGS sequence"/>
</dbReference>
<dbReference type="OrthoDB" id="283616at2"/>
<dbReference type="EMBL" id="FWXY01000002">
    <property type="protein sequence ID" value="SMC46089.1"/>
    <property type="molecule type" value="Genomic_DNA"/>
</dbReference>
<dbReference type="InterPro" id="IPR024755">
    <property type="entry name" value="cpYpsA"/>
</dbReference>
<evidence type="ECO:0000313" key="1">
    <source>
        <dbReference type="EMBL" id="SMC46089.1"/>
    </source>
</evidence>
<reference evidence="1 2" key="1">
    <citation type="submission" date="2017-04" db="EMBL/GenBank/DDBJ databases">
        <authorList>
            <person name="Afonso C.L."/>
            <person name="Miller P.J."/>
            <person name="Scott M.A."/>
            <person name="Spackman E."/>
            <person name="Goraichik I."/>
            <person name="Dimitrov K.M."/>
            <person name="Suarez D.L."/>
            <person name="Swayne D.E."/>
        </authorList>
    </citation>
    <scope>NUCLEOTIDE SEQUENCE [LARGE SCALE GENOMIC DNA]</scope>
    <source>
        <strain evidence="1 2">DSM 3385</strain>
    </source>
</reference>